<keyword evidence="4" id="KW-0963">Cytoplasm</keyword>
<dbReference type="Gene3D" id="3.50.80.10">
    <property type="entry name" value="D-tyrosyl-tRNA(Tyr) deacylase"/>
    <property type="match status" value="1"/>
</dbReference>
<dbReference type="GO" id="GO:0106026">
    <property type="term" value="F:Gly-tRNA(Ala) deacylase activity"/>
    <property type="evidence" value="ECO:0007669"/>
    <property type="project" value="UniProtKB-UniRule"/>
</dbReference>
<dbReference type="InterPro" id="IPR003732">
    <property type="entry name" value="Daa-tRNA_deacyls_DTD"/>
</dbReference>
<name>G7W5I8_DESOD</name>
<keyword evidence="4" id="KW-0694">RNA-binding</keyword>
<dbReference type="GO" id="GO:0051500">
    <property type="term" value="F:D-tyrosyl-tRNA(Tyr) deacylase activity"/>
    <property type="evidence" value="ECO:0007669"/>
    <property type="project" value="TreeGrafter"/>
</dbReference>
<dbReference type="GO" id="GO:0000049">
    <property type="term" value="F:tRNA binding"/>
    <property type="evidence" value="ECO:0007669"/>
    <property type="project" value="UniProtKB-UniRule"/>
</dbReference>
<dbReference type="STRING" id="768706.Desor_0960"/>
<dbReference type="GO" id="GO:0019478">
    <property type="term" value="P:D-amino acid catabolic process"/>
    <property type="evidence" value="ECO:0007669"/>
    <property type="project" value="UniProtKB-UniRule"/>
</dbReference>
<comment type="domain">
    <text evidence="4">A Gly-cisPro motif from one monomer fits into the active site of the other monomer to allow specific chiral rejection of L-amino acids.</text>
</comment>
<proteinExistence type="inferred from homology"/>
<protein>
    <recommendedName>
        <fullName evidence="4">D-aminoacyl-tRNA deacylase</fullName>
        <shortName evidence="4">DTD</shortName>
        <ecNumber evidence="4">3.1.1.96</ecNumber>
    </recommendedName>
    <alternativeName>
        <fullName evidence="4">Gly-tRNA(Ala) deacylase</fullName>
        <ecNumber evidence="4">3.1.1.-</ecNumber>
    </alternativeName>
</protein>
<comment type="subcellular location">
    <subcellularLocation>
        <location evidence="4">Cytoplasm</location>
    </subcellularLocation>
</comment>
<evidence type="ECO:0000256" key="2">
    <source>
        <dbReference type="ARBA" id="ARBA00022555"/>
    </source>
</evidence>
<comment type="similarity">
    <text evidence="1 4">Belongs to the DTD family.</text>
</comment>
<comment type="function">
    <text evidence="4">An aminoacyl-tRNA editing enzyme that deacylates mischarged D-aminoacyl-tRNAs. Also deacylates mischarged glycyl-tRNA(Ala), protecting cells against glycine mischarging by AlaRS. Acts via tRNA-based rather than protein-based catalysis; rejects L-amino acids rather than detecting D-amino acids in the active site. By recycling D-aminoacyl-tRNA to D-amino acids and free tRNA molecules, this enzyme counteracts the toxicity associated with the formation of D-aminoacyl-tRNA entities in vivo and helps enforce protein L-homochirality.</text>
</comment>
<keyword evidence="6" id="KW-1185">Reference proteome</keyword>
<evidence type="ECO:0000256" key="1">
    <source>
        <dbReference type="ARBA" id="ARBA00009673"/>
    </source>
</evidence>
<dbReference type="AlphaFoldDB" id="G7W5I8"/>
<evidence type="ECO:0000256" key="3">
    <source>
        <dbReference type="ARBA" id="ARBA00022801"/>
    </source>
</evidence>
<dbReference type="SUPFAM" id="SSF69500">
    <property type="entry name" value="DTD-like"/>
    <property type="match status" value="1"/>
</dbReference>
<sequence length="149" mass="16372">MRSVIQRVKRASVTVKGEKVGSIGPGLLVLLAVGQEDGTEDITWMVDKIVGLRVFEDQEEKMNQSLLDVNGEILVVSQFTLYGDCRKGKRPSFSAAAPPDQAKALFDQSVDRIRSYGLKVETGVFQAVMDVELVNDGPVTILLDSKKKF</sequence>
<keyword evidence="2 4" id="KW-0820">tRNA-binding</keyword>
<reference evidence="5 6" key="2">
    <citation type="journal article" date="2012" name="J. Bacteriol.">
        <title>Complete genome sequences of Desulfosporosinus orientis DSM765T, Desulfosporosinus youngiae DSM17734T, Desulfosporosinus meridiei DSM13257T, and Desulfosporosinus acidiphilus DSM22704T.</title>
        <authorList>
            <person name="Pester M."/>
            <person name="Brambilla E."/>
            <person name="Alazard D."/>
            <person name="Rattei T."/>
            <person name="Weinmaier T."/>
            <person name="Han J."/>
            <person name="Lucas S."/>
            <person name="Lapidus A."/>
            <person name="Cheng J.F."/>
            <person name="Goodwin L."/>
            <person name="Pitluck S."/>
            <person name="Peters L."/>
            <person name="Ovchinnikova G."/>
            <person name="Teshima H."/>
            <person name="Detter J.C."/>
            <person name="Han C.S."/>
            <person name="Tapia R."/>
            <person name="Land M.L."/>
            <person name="Hauser L."/>
            <person name="Kyrpides N.C."/>
            <person name="Ivanova N.N."/>
            <person name="Pagani I."/>
            <person name="Huntmann M."/>
            <person name="Wei C.L."/>
            <person name="Davenport K.W."/>
            <person name="Daligault H."/>
            <person name="Chain P.S."/>
            <person name="Chen A."/>
            <person name="Mavromatis K."/>
            <person name="Markowitz V."/>
            <person name="Szeto E."/>
            <person name="Mikhailova N."/>
            <person name="Pati A."/>
            <person name="Wagner M."/>
            <person name="Woyke T."/>
            <person name="Ollivier B."/>
            <person name="Klenk H.P."/>
            <person name="Spring S."/>
            <person name="Loy A."/>
        </authorList>
    </citation>
    <scope>NUCLEOTIDE SEQUENCE [LARGE SCALE GENOMIC DNA]</scope>
    <source>
        <strain evidence="6">ATCC 19365 / DSM 765 / NCIMB 8382 / VKM B-1628</strain>
    </source>
</reference>
<dbReference type="PANTHER" id="PTHR10472">
    <property type="entry name" value="D-TYROSYL-TRNA TYR DEACYLASE"/>
    <property type="match status" value="1"/>
</dbReference>
<evidence type="ECO:0000256" key="4">
    <source>
        <dbReference type="HAMAP-Rule" id="MF_00518"/>
    </source>
</evidence>
<feature type="short sequence motif" description="Gly-cisPro motif, important for rejection of L-amino acids" evidence="4">
    <location>
        <begin position="137"/>
        <end position="138"/>
    </location>
</feature>
<dbReference type="RefSeq" id="WP_014183457.1">
    <property type="nucleotide sequence ID" value="NC_016584.1"/>
</dbReference>
<dbReference type="Pfam" id="PF02580">
    <property type="entry name" value="Tyr_Deacylase"/>
    <property type="match status" value="1"/>
</dbReference>
<dbReference type="HAMAP" id="MF_00518">
    <property type="entry name" value="Deacylase_Dtd"/>
    <property type="match status" value="1"/>
</dbReference>
<keyword evidence="3 4" id="KW-0378">Hydrolase</keyword>
<gene>
    <name evidence="4" type="primary">dtd</name>
    <name evidence="5" type="ordered locus">Desor_0960</name>
</gene>
<dbReference type="EC" id="3.1.1.-" evidence="4"/>
<dbReference type="GO" id="GO:0005737">
    <property type="term" value="C:cytoplasm"/>
    <property type="evidence" value="ECO:0007669"/>
    <property type="project" value="UniProtKB-SubCell"/>
</dbReference>
<dbReference type="EC" id="3.1.1.96" evidence="4"/>
<evidence type="ECO:0000313" key="6">
    <source>
        <dbReference type="Proteomes" id="UP000006346"/>
    </source>
</evidence>
<dbReference type="PATRIC" id="fig|768706.3.peg.927"/>
<accession>G7W5I8</accession>
<evidence type="ECO:0000313" key="5">
    <source>
        <dbReference type="EMBL" id="AET66635.1"/>
    </source>
</evidence>
<dbReference type="PANTHER" id="PTHR10472:SF5">
    <property type="entry name" value="D-AMINOACYL-TRNA DEACYLASE 1"/>
    <property type="match status" value="1"/>
</dbReference>
<comment type="catalytic activity">
    <reaction evidence="4">
        <text>a D-aminoacyl-tRNA + H2O = a tRNA + a D-alpha-amino acid + H(+)</text>
        <dbReference type="Rhea" id="RHEA:13953"/>
        <dbReference type="Rhea" id="RHEA-COMP:10123"/>
        <dbReference type="Rhea" id="RHEA-COMP:10124"/>
        <dbReference type="ChEBI" id="CHEBI:15377"/>
        <dbReference type="ChEBI" id="CHEBI:15378"/>
        <dbReference type="ChEBI" id="CHEBI:59871"/>
        <dbReference type="ChEBI" id="CHEBI:78442"/>
        <dbReference type="ChEBI" id="CHEBI:79333"/>
        <dbReference type="EC" id="3.1.1.96"/>
    </reaction>
</comment>
<dbReference type="Proteomes" id="UP000006346">
    <property type="component" value="Chromosome"/>
</dbReference>
<dbReference type="InterPro" id="IPR023509">
    <property type="entry name" value="DTD-like_sf"/>
</dbReference>
<dbReference type="OrthoDB" id="9801395at2"/>
<comment type="catalytic activity">
    <reaction evidence="4">
        <text>glycyl-tRNA(Ala) + H2O = tRNA(Ala) + glycine + H(+)</text>
        <dbReference type="Rhea" id="RHEA:53744"/>
        <dbReference type="Rhea" id="RHEA-COMP:9657"/>
        <dbReference type="Rhea" id="RHEA-COMP:13640"/>
        <dbReference type="ChEBI" id="CHEBI:15377"/>
        <dbReference type="ChEBI" id="CHEBI:15378"/>
        <dbReference type="ChEBI" id="CHEBI:57305"/>
        <dbReference type="ChEBI" id="CHEBI:78442"/>
        <dbReference type="ChEBI" id="CHEBI:78522"/>
    </reaction>
</comment>
<organism evidence="5 6">
    <name type="scientific">Desulfosporosinus orientis (strain ATCC 19365 / DSM 765 / NCIMB 8382 / VKM B-1628 / Singapore I)</name>
    <name type="common">Desulfotomaculum orientis</name>
    <dbReference type="NCBI Taxonomy" id="768706"/>
    <lineage>
        <taxon>Bacteria</taxon>
        <taxon>Bacillati</taxon>
        <taxon>Bacillota</taxon>
        <taxon>Clostridia</taxon>
        <taxon>Eubacteriales</taxon>
        <taxon>Desulfitobacteriaceae</taxon>
        <taxon>Desulfosporosinus</taxon>
    </lineage>
</organism>
<dbReference type="NCBIfam" id="TIGR00256">
    <property type="entry name" value="D-aminoacyl-tRNA deacylase"/>
    <property type="match status" value="1"/>
</dbReference>
<dbReference type="EMBL" id="CP003108">
    <property type="protein sequence ID" value="AET66635.1"/>
    <property type="molecule type" value="Genomic_DNA"/>
</dbReference>
<comment type="subunit">
    <text evidence="4">Homodimer.</text>
</comment>
<reference evidence="6" key="1">
    <citation type="submission" date="2011-11" db="EMBL/GenBank/DDBJ databases">
        <title>Complete sequence of Desulfosporosinus orientis DSM 765.</title>
        <authorList>
            <person name="Lucas S."/>
            <person name="Han J."/>
            <person name="Lapidus A."/>
            <person name="Cheng J.-F."/>
            <person name="Goodwin L."/>
            <person name="Pitluck S."/>
            <person name="Peters L."/>
            <person name="Ovchinnikova G."/>
            <person name="Teshima H."/>
            <person name="Detter J.C."/>
            <person name="Han C."/>
            <person name="Tapia R."/>
            <person name="Land M."/>
            <person name="Hauser L."/>
            <person name="Kyrpides N."/>
            <person name="Ivanova N."/>
            <person name="Pagani I."/>
            <person name="Pester M."/>
            <person name="Spring S."/>
            <person name="Ollivier B."/>
            <person name="Rattei T."/>
            <person name="Klenk H.-P."/>
            <person name="Wagner M."/>
            <person name="Loy A."/>
            <person name="Woyke T."/>
        </authorList>
    </citation>
    <scope>NUCLEOTIDE SEQUENCE [LARGE SCALE GENOMIC DNA]</scope>
    <source>
        <strain evidence="6">ATCC 19365 / DSM 765 / NCIMB 8382 / VKM B-1628</strain>
    </source>
</reference>
<dbReference type="eggNOG" id="COG1490">
    <property type="taxonomic scope" value="Bacteria"/>
</dbReference>
<dbReference type="FunFam" id="3.50.80.10:FF:000001">
    <property type="entry name" value="D-aminoacyl-tRNA deacylase"/>
    <property type="match status" value="1"/>
</dbReference>
<dbReference type="CDD" id="cd00563">
    <property type="entry name" value="Dtyr_deacylase"/>
    <property type="match status" value="1"/>
</dbReference>
<dbReference type="KEGG" id="dor:Desor_0960"/>
<dbReference type="HOGENOM" id="CLU_076901_1_0_9"/>
<dbReference type="GO" id="GO:0043908">
    <property type="term" value="F:Ser(Gly)-tRNA(Ala) hydrolase activity"/>
    <property type="evidence" value="ECO:0007669"/>
    <property type="project" value="UniProtKB-UniRule"/>
</dbReference>